<feature type="compositionally biased region" description="Basic and acidic residues" evidence="3">
    <location>
        <begin position="162"/>
        <end position="176"/>
    </location>
</feature>
<dbReference type="Gene3D" id="1.10.238.10">
    <property type="entry name" value="EF-hand"/>
    <property type="match status" value="2"/>
</dbReference>
<keyword evidence="7" id="KW-1185">Reference proteome</keyword>
<dbReference type="Proteomes" id="UP000554520">
    <property type="component" value="Unassembled WGS sequence"/>
</dbReference>
<dbReference type="InterPro" id="IPR011992">
    <property type="entry name" value="EF-hand-dom_pair"/>
</dbReference>
<dbReference type="PANTHER" id="PTHR10827:SF98">
    <property type="entry name" value="45 KDA CALCIUM-BINDING PROTEIN"/>
    <property type="match status" value="1"/>
</dbReference>
<accession>A0A839UCT1</accession>
<protein>
    <recommendedName>
        <fullName evidence="5">EF-hand domain-containing protein</fullName>
    </recommendedName>
</protein>
<dbReference type="PROSITE" id="PS00018">
    <property type="entry name" value="EF_HAND_1"/>
    <property type="match status" value="2"/>
</dbReference>
<evidence type="ECO:0000313" key="6">
    <source>
        <dbReference type="EMBL" id="MBB3147653.1"/>
    </source>
</evidence>
<keyword evidence="2" id="KW-0677">Repeat</keyword>
<organism evidence="6 7">
    <name type="scientific">Phyllobacterium trifolii</name>
    <dbReference type="NCBI Taxonomy" id="300193"/>
    <lineage>
        <taxon>Bacteria</taxon>
        <taxon>Pseudomonadati</taxon>
        <taxon>Pseudomonadota</taxon>
        <taxon>Alphaproteobacteria</taxon>
        <taxon>Hyphomicrobiales</taxon>
        <taxon>Phyllobacteriaceae</taxon>
        <taxon>Phyllobacterium</taxon>
    </lineage>
</organism>
<evidence type="ECO:0000259" key="5">
    <source>
        <dbReference type="PROSITE" id="PS50222"/>
    </source>
</evidence>
<dbReference type="PROSITE" id="PS50222">
    <property type="entry name" value="EF_HAND_2"/>
    <property type="match status" value="2"/>
</dbReference>
<feature type="domain" description="EF-hand" evidence="5">
    <location>
        <begin position="68"/>
        <end position="103"/>
    </location>
</feature>
<feature type="chain" id="PRO_5032871575" description="EF-hand domain-containing protein" evidence="4">
    <location>
        <begin position="25"/>
        <end position="176"/>
    </location>
</feature>
<sequence length="176" mass="19663">MKRILALILSGTFLTVVAVGGVFAQTETPAQTQTPAPTDAQNNSASDSNAANPTQRKMDKNDDGAVDLSEFTNMDRLKQADTNGDGTLSQDEIQAMVMRRIVERQVRRMTNRFDVNGDGVVTIAEVEKQKEKRFALMDRNDDGKLEPSELRHGKNNHKGHERRSYHQHRENGNGEN</sequence>
<dbReference type="InterPro" id="IPR018247">
    <property type="entry name" value="EF_Hand_1_Ca_BS"/>
</dbReference>
<dbReference type="EMBL" id="JACHXN010000013">
    <property type="protein sequence ID" value="MBB3147653.1"/>
    <property type="molecule type" value="Genomic_DNA"/>
</dbReference>
<evidence type="ECO:0000256" key="2">
    <source>
        <dbReference type="ARBA" id="ARBA00022737"/>
    </source>
</evidence>
<keyword evidence="4" id="KW-0732">Signal</keyword>
<dbReference type="PANTHER" id="PTHR10827">
    <property type="entry name" value="RETICULOCALBIN"/>
    <property type="match status" value="1"/>
</dbReference>
<dbReference type="Pfam" id="PF13202">
    <property type="entry name" value="EF-hand_5"/>
    <property type="match status" value="2"/>
</dbReference>
<dbReference type="GO" id="GO:0005509">
    <property type="term" value="F:calcium ion binding"/>
    <property type="evidence" value="ECO:0007669"/>
    <property type="project" value="InterPro"/>
</dbReference>
<dbReference type="Pfam" id="PF13499">
    <property type="entry name" value="EF-hand_7"/>
    <property type="match status" value="1"/>
</dbReference>
<dbReference type="SUPFAM" id="SSF47473">
    <property type="entry name" value="EF-hand"/>
    <property type="match status" value="1"/>
</dbReference>
<name>A0A839UCT1_9HYPH</name>
<feature type="region of interest" description="Disordered" evidence="3">
    <location>
        <begin position="28"/>
        <end position="66"/>
    </location>
</feature>
<evidence type="ECO:0000313" key="7">
    <source>
        <dbReference type="Proteomes" id="UP000554520"/>
    </source>
</evidence>
<feature type="signal peptide" evidence="4">
    <location>
        <begin position="1"/>
        <end position="24"/>
    </location>
</feature>
<comment type="caution">
    <text evidence="6">The sequence shown here is derived from an EMBL/GenBank/DDBJ whole genome shotgun (WGS) entry which is preliminary data.</text>
</comment>
<evidence type="ECO:0000256" key="3">
    <source>
        <dbReference type="SAM" id="MobiDB-lite"/>
    </source>
</evidence>
<reference evidence="6 7" key="1">
    <citation type="submission" date="2020-08" db="EMBL/GenBank/DDBJ databases">
        <title>Genomic Encyclopedia of Type Strains, Phase III (KMG-III): the genomes of soil and plant-associated and newly described type strains.</title>
        <authorList>
            <person name="Whitman W."/>
        </authorList>
    </citation>
    <scope>NUCLEOTIDE SEQUENCE [LARGE SCALE GENOMIC DNA]</scope>
    <source>
        <strain evidence="6 7">CECT 7015</strain>
    </source>
</reference>
<keyword evidence="1" id="KW-0479">Metal-binding</keyword>
<evidence type="ECO:0000256" key="1">
    <source>
        <dbReference type="ARBA" id="ARBA00022723"/>
    </source>
</evidence>
<proteinExistence type="predicted"/>
<gene>
    <name evidence="6" type="ORF">FHS21_004077</name>
</gene>
<dbReference type="InterPro" id="IPR002048">
    <property type="entry name" value="EF_hand_dom"/>
</dbReference>
<dbReference type="RefSeq" id="WP_112551916.1">
    <property type="nucleotide sequence ID" value="NZ_JACHXN010000013.1"/>
</dbReference>
<feature type="compositionally biased region" description="Low complexity" evidence="3">
    <location>
        <begin position="28"/>
        <end position="52"/>
    </location>
</feature>
<dbReference type="AlphaFoldDB" id="A0A839UCT1"/>
<evidence type="ECO:0000256" key="4">
    <source>
        <dbReference type="SAM" id="SignalP"/>
    </source>
</evidence>
<feature type="compositionally biased region" description="Basic and acidic residues" evidence="3">
    <location>
        <begin position="134"/>
        <end position="152"/>
    </location>
</feature>
<feature type="region of interest" description="Disordered" evidence="3">
    <location>
        <begin position="134"/>
        <end position="176"/>
    </location>
</feature>
<feature type="domain" description="EF-hand" evidence="5">
    <location>
        <begin position="125"/>
        <end position="160"/>
    </location>
</feature>